<feature type="region of interest" description="Disordered" evidence="1">
    <location>
        <begin position="693"/>
        <end position="714"/>
    </location>
</feature>
<keyword evidence="2" id="KW-0472">Membrane</keyword>
<sequence>MDMRFIEVCIGLVLVFALTSLLVTTVTEIWASMRGRRGANLELALRSMLADDPAQGGWRGMLFRHRKPTDFTDALLNHPLLVSQSQGQAHEQGKPSYLPGDLVVSALLDLLGGQENGQSKPRAETPRLMLGALASTKGGDTPPPEGLMRSLETLSKGVETDWQAYERRLVAWFDSIGERSIGWYKRWNQMRLGAFGFLIAVLFNINPIVVASRLWNEEPLRRATVAVAQSTNEAFVASQAASSPDAQAVLRVLERAATRLEAAAPPSEAASATSNGLAGAGTAAAARSDAALGRLRTELHGAQGKDRDSLARIARMLDHETDLRDFVRKRRASVADDTVPEQVLAFSTLVDDEMKRIAELAGQSRLSAVERSAREAQAALAAERVDLLLQALPAASGQRCRAAQTSEARVVCERLEGVRSLGDGGLPVGWNFENLPGCENRGCDPQPDGARSRAEVRDRLKVQIVQLDRGVGQRAAAACTDGKGKDGCDADKAPRSAEAERVEIEARLTSVWRAAASTLQVQPVAMATVIGHCASGKVPCSWSLMLLGWLVVGLASVVGAPFWFDVLGRLIQLRGSGARPADETKGGAAPAAGGGGTTGPGSGMLAPPTQPAGPGSANAGSADALSEAELLLTADDVGRIQRDGLNMKPEEITRRLDTVTRKSIAEWQAQQQLTPAEGVLTGPQIERLLRGTAPAPVQPPAPAAPSGRGATPVRSDGTIAPLKEQEIRDIYGDIATVPGASTGFVKVVADGKPGGPQRVLEPLVVPASMAARFQGLRVHHLARPHLENVLNDIDQAGLSAQILTCDGAVVERHIGRDPVKRLSSHTWGIAIDINAAQNGQGSTPAPKGTHGSVVDLVPFFTKHGFAWGGHFRNGGSDGMHFELALRKP</sequence>
<dbReference type="SUPFAM" id="SSF55166">
    <property type="entry name" value="Hedgehog/DD-peptidase"/>
    <property type="match status" value="1"/>
</dbReference>
<dbReference type="GO" id="GO:0008233">
    <property type="term" value="F:peptidase activity"/>
    <property type="evidence" value="ECO:0007669"/>
    <property type="project" value="InterPro"/>
</dbReference>
<dbReference type="Proteomes" id="UP000193427">
    <property type="component" value="Chromosome"/>
</dbReference>
<organism evidence="3 4">
    <name type="scientific">Piscinibacter gummiphilus</name>
    <dbReference type="NCBI Taxonomy" id="946333"/>
    <lineage>
        <taxon>Bacteria</taxon>
        <taxon>Pseudomonadati</taxon>
        <taxon>Pseudomonadota</taxon>
        <taxon>Betaproteobacteria</taxon>
        <taxon>Burkholderiales</taxon>
        <taxon>Sphaerotilaceae</taxon>
        <taxon>Piscinibacter</taxon>
    </lineage>
</organism>
<name>A0A1W6L6W7_9BURK</name>
<proteinExistence type="predicted"/>
<feature type="transmembrane region" description="Helical" evidence="2">
    <location>
        <begin position="12"/>
        <end position="31"/>
    </location>
</feature>
<feature type="transmembrane region" description="Helical" evidence="2">
    <location>
        <begin position="542"/>
        <end position="564"/>
    </location>
</feature>
<dbReference type="KEGG" id="rgu:A4W93_08480"/>
<feature type="compositionally biased region" description="Gly residues" evidence="1">
    <location>
        <begin position="592"/>
        <end position="602"/>
    </location>
</feature>
<accession>A0A1W6L6W7</accession>
<dbReference type="RefSeq" id="WP_085750217.1">
    <property type="nucleotide sequence ID" value="NZ_BSPR01000008.1"/>
</dbReference>
<dbReference type="AlphaFoldDB" id="A0A1W6L6W7"/>
<evidence type="ECO:0000256" key="2">
    <source>
        <dbReference type="SAM" id="Phobius"/>
    </source>
</evidence>
<feature type="region of interest" description="Disordered" evidence="1">
    <location>
        <begin position="577"/>
        <end position="622"/>
    </location>
</feature>
<dbReference type="Pfam" id="PF13539">
    <property type="entry name" value="Peptidase_M15_4"/>
    <property type="match status" value="1"/>
</dbReference>
<protein>
    <submittedName>
        <fullName evidence="3">Uncharacterized protein</fullName>
    </submittedName>
</protein>
<gene>
    <name evidence="3" type="ORF">A4W93_08480</name>
</gene>
<feature type="transmembrane region" description="Helical" evidence="2">
    <location>
        <begin position="192"/>
        <end position="215"/>
    </location>
</feature>
<dbReference type="Gene3D" id="3.30.1380.10">
    <property type="match status" value="1"/>
</dbReference>
<dbReference type="InterPro" id="IPR009045">
    <property type="entry name" value="Zn_M74/Hedgehog-like"/>
</dbReference>
<evidence type="ECO:0000313" key="4">
    <source>
        <dbReference type="Proteomes" id="UP000193427"/>
    </source>
</evidence>
<evidence type="ECO:0000256" key="1">
    <source>
        <dbReference type="SAM" id="MobiDB-lite"/>
    </source>
</evidence>
<keyword evidence="2" id="KW-1133">Transmembrane helix</keyword>
<reference evidence="3 4" key="1">
    <citation type="submission" date="2016-04" db="EMBL/GenBank/DDBJ databases">
        <title>Complete genome sequence of natural rubber-degrading, novel Gram-negative bacterium, Rhizobacter gummiphilus strain NS21.</title>
        <authorList>
            <person name="Tabata M."/>
            <person name="Kasai D."/>
            <person name="Fukuda M."/>
        </authorList>
    </citation>
    <scope>NUCLEOTIDE SEQUENCE [LARGE SCALE GENOMIC DNA]</scope>
    <source>
        <strain evidence="3 4">NS21</strain>
    </source>
</reference>
<keyword evidence="4" id="KW-1185">Reference proteome</keyword>
<feature type="compositionally biased region" description="Low complexity" evidence="1">
    <location>
        <begin position="612"/>
        <end position="622"/>
    </location>
</feature>
<evidence type="ECO:0000313" key="3">
    <source>
        <dbReference type="EMBL" id="ARN19946.1"/>
    </source>
</evidence>
<dbReference type="InterPro" id="IPR039561">
    <property type="entry name" value="Peptidase_M15C"/>
</dbReference>
<dbReference type="OrthoDB" id="9778545at2"/>
<dbReference type="EMBL" id="CP015118">
    <property type="protein sequence ID" value="ARN19946.1"/>
    <property type="molecule type" value="Genomic_DNA"/>
</dbReference>
<keyword evidence="2" id="KW-0812">Transmembrane</keyword>